<dbReference type="RefSeq" id="WP_163490691.1">
    <property type="nucleotide sequence ID" value="NZ_JACVEL010000002.1"/>
</dbReference>
<dbReference type="Gene3D" id="3.40.50.1820">
    <property type="entry name" value="alpha/beta hydrolase"/>
    <property type="match status" value="1"/>
</dbReference>
<evidence type="ECO:0000313" key="3">
    <source>
        <dbReference type="Proteomes" id="UP000652681"/>
    </source>
</evidence>
<keyword evidence="2" id="KW-0378">Hydrolase</keyword>
<sequence>MLRYIFIFVLLGALFAHSRSTYFFGISEADLMEGIRLETVMLNDAERSRLVPVAIYTSYADSAKQNLPVILFNHGYGKNQGDSYLTYSYLNEFLASKGYCVISIQHEVKTDEKLPMEGNLQELRKPIWDRGVENMRFVIRELDSLRPQFNFKKLTLIGHSNGGDIAANYVFSYPDSIKKLITLDNLRMPLPKFNSVSVMSLRASDTEADPGVLPNSEDQKKYKMKIVYLANTNHGDMNDKATDEQKAEINREIDYFLTARQ</sequence>
<dbReference type="InterPro" id="IPR029058">
    <property type="entry name" value="AB_hydrolase_fold"/>
</dbReference>
<dbReference type="Proteomes" id="UP000652681">
    <property type="component" value="Unassembled WGS sequence"/>
</dbReference>
<dbReference type="Pfam" id="PF00561">
    <property type="entry name" value="Abhydrolase_1"/>
    <property type="match status" value="1"/>
</dbReference>
<dbReference type="GO" id="GO:0016787">
    <property type="term" value="F:hydrolase activity"/>
    <property type="evidence" value="ECO:0007669"/>
    <property type="project" value="UniProtKB-KW"/>
</dbReference>
<accession>A0A8J6PB46</accession>
<dbReference type="SUPFAM" id="SSF53474">
    <property type="entry name" value="alpha/beta-Hydrolases"/>
    <property type="match status" value="1"/>
</dbReference>
<gene>
    <name evidence="2" type="ORF">H9Y05_05250</name>
</gene>
<name>A0A8J6PB46_9FLAO</name>
<feature type="domain" description="AB hydrolase-1" evidence="1">
    <location>
        <begin position="68"/>
        <end position="190"/>
    </location>
</feature>
<reference evidence="2" key="1">
    <citation type="submission" date="2020-09" db="EMBL/GenBank/DDBJ databases">
        <title>Taishania pollutisoli gen. nov., sp. nov., Isolated from Tetrabromobisphenol A-Contaminated Soil.</title>
        <authorList>
            <person name="Chen Q."/>
        </authorList>
    </citation>
    <scope>NUCLEOTIDE SEQUENCE</scope>
    <source>
        <strain evidence="2">CZZ-1</strain>
    </source>
</reference>
<dbReference type="InterPro" id="IPR000073">
    <property type="entry name" value="AB_hydrolase_1"/>
</dbReference>
<dbReference type="EMBL" id="JACVEL010000002">
    <property type="protein sequence ID" value="MBC9811878.1"/>
    <property type="molecule type" value="Genomic_DNA"/>
</dbReference>
<comment type="caution">
    <text evidence="2">The sequence shown here is derived from an EMBL/GenBank/DDBJ whole genome shotgun (WGS) entry which is preliminary data.</text>
</comment>
<dbReference type="AlphaFoldDB" id="A0A8J6PB46"/>
<protein>
    <submittedName>
        <fullName evidence="2">Alpha/beta fold hydrolase</fullName>
    </submittedName>
</protein>
<evidence type="ECO:0000313" key="2">
    <source>
        <dbReference type="EMBL" id="MBC9811878.1"/>
    </source>
</evidence>
<keyword evidence="3" id="KW-1185">Reference proteome</keyword>
<proteinExistence type="predicted"/>
<evidence type="ECO:0000259" key="1">
    <source>
        <dbReference type="Pfam" id="PF00561"/>
    </source>
</evidence>
<organism evidence="2 3">
    <name type="scientific">Taishania pollutisoli</name>
    <dbReference type="NCBI Taxonomy" id="2766479"/>
    <lineage>
        <taxon>Bacteria</taxon>
        <taxon>Pseudomonadati</taxon>
        <taxon>Bacteroidota</taxon>
        <taxon>Flavobacteriia</taxon>
        <taxon>Flavobacteriales</taxon>
        <taxon>Crocinitomicaceae</taxon>
        <taxon>Taishania</taxon>
    </lineage>
</organism>